<dbReference type="CDD" id="cd06261">
    <property type="entry name" value="TM_PBP2"/>
    <property type="match status" value="1"/>
</dbReference>
<name>A0A9D1A2U2_9FIRM</name>
<feature type="transmembrane region" description="Helical" evidence="7">
    <location>
        <begin position="98"/>
        <end position="126"/>
    </location>
</feature>
<keyword evidence="6 7" id="KW-0472">Membrane</keyword>
<dbReference type="InterPro" id="IPR025966">
    <property type="entry name" value="OppC_N"/>
</dbReference>
<dbReference type="InterPro" id="IPR050366">
    <property type="entry name" value="BP-dependent_transpt_permease"/>
</dbReference>
<evidence type="ECO:0000256" key="2">
    <source>
        <dbReference type="ARBA" id="ARBA00022448"/>
    </source>
</evidence>
<evidence type="ECO:0000256" key="1">
    <source>
        <dbReference type="ARBA" id="ARBA00004651"/>
    </source>
</evidence>
<sequence>MSNASATNGNAQASVKKKSQIADVWKRLCRNKTAMLGLVIMILLVLIAILSPIVFDYDNQVIKTDYSSTLQWPSAAHPFGTDELGRDILIRTMYATSISLSIGVVTVIVALSMGLILGASAGYFGGKVDMVIMRIMDIFLAIPGTLLAICIVASLGNSIPNLVIAQAIASTPTFARVVRGAVLTVRGAEYVEAARAIGAKDATIIFHDVLPNSLAPIIVQTTLQVASVILSIAGLSFLGLGIPAPTPEWGAMLSSARSYIRDYSYMCMFPGCAIMITILALNLLGDGLRDALDPRLR</sequence>
<dbReference type="Pfam" id="PF12911">
    <property type="entry name" value="OppC_N"/>
    <property type="match status" value="1"/>
</dbReference>
<dbReference type="EMBL" id="DVGC01000008">
    <property type="protein sequence ID" value="HIR04758.1"/>
    <property type="molecule type" value="Genomic_DNA"/>
</dbReference>
<feature type="domain" description="ABC transmembrane type-1" evidence="8">
    <location>
        <begin position="96"/>
        <end position="285"/>
    </location>
</feature>
<evidence type="ECO:0000313" key="9">
    <source>
        <dbReference type="EMBL" id="HIR04758.1"/>
    </source>
</evidence>
<evidence type="ECO:0000256" key="5">
    <source>
        <dbReference type="ARBA" id="ARBA00022989"/>
    </source>
</evidence>
<evidence type="ECO:0000256" key="3">
    <source>
        <dbReference type="ARBA" id="ARBA00022475"/>
    </source>
</evidence>
<reference evidence="9" key="1">
    <citation type="submission" date="2020-10" db="EMBL/GenBank/DDBJ databases">
        <authorList>
            <person name="Gilroy R."/>
        </authorList>
    </citation>
    <scope>NUCLEOTIDE SEQUENCE</scope>
    <source>
        <strain evidence="9">CHK180-2868</strain>
    </source>
</reference>
<keyword evidence="5 7" id="KW-1133">Transmembrane helix</keyword>
<dbReference type="InterPro" id="IPR000515">
    <property type="entry name" value="MetI-like"/>
</dbReference>
<keyword evidence="2 7" id="KW-0813">Transport</keyword>
<evidence type="ECO:0000259" key="8">
    <source>
        <dbReference type="PROSITE" id="PS50928"/>
    </source>
</evidence>
<dbReference type="Gene3D" id="1.10.3720.10">
    <property type="entry name" value="MetI-like"/>
    <property type="match status" value="1"/>
</dbReference>
<reference evidence="9" key="2">
    <citation type="journal article" date="2021" name="PeerJ">
        <title>Extensive microbial diversity within the chicken gut microbiome revealed by metagenomics and culture.</title>
        <authorList>
            <person name="Gilroy R."/>
            <person name="Ravi A."/>
            <person name="Getino M."/>
            <person name="Pursley I."/>
            <person name="Horton D.L."/>
            <person name="Alikhan N.F."/>
            <person name="Baker D."/>
            <person name="Gharbi K."/>
            <person name="Hall N."/>
            <person name="Watson M."/>
            <person name="Adriaenssens E.M."/>
            <person name="Foster-Nyarko E."/>
            <person name="Jarju S."/>
            <person name="Secka A."/>
            <person name="Antonio M."/>
            <person name="Oren A."/>
            <person name="Chaudhuri R.R."/>
            <person name="La Ragione R."/>
            <person name="Hildebrand F."/>
            <person name="Pallen M.J."/>
        </authorList>
    </citation>
    <scope>NUCLEOTIDE SEQUENCE</scope>
    <source>
        <strain evidence="9">CHK180-2868</strain>
    </source>
</reference>
<protein>
    <submittedName>
        <fullName evidence="9">ABC transporter permease</fullName>
    </submittedName>
</protein>
<keyword evidence="3" id="KW-1003">Cell membrane</keyword>
<dbReference type="GO" id="GO:0005886">
    <property type="term" value="C:plasma membrane"/>
    <property type="evidence" value="ECO:0007669"/>
    <property type="project" value="UniProtKB-SubCell"/>
</dbReference>
<dbReference type="PROSITE" id="PS50928">
    <property type="entry name" value="ABC_TM1"/>
    <property type="match status" value="1"/>
</dbReference>
<evidence type="ECO:0000256" key="6">
    <source>
        <dbReference type="ARBA" id="ARBA00023136"/>
    </source>
</evidence>
<dbReference type="PANTHER" id="PTHR43386">
    <property type="entry name" value="OLIGOPEPTIDE TRANSPORT SYSTEM PERMEASE PROTEIN APPC"/>
    <property type="match status" value="1"/>
</dbReference>
<dbReference type="InterPro" id="IPR035906">
    <property type="entry name" value="MetI-like_sf"/>
</dbReference>
<dbReference type="PANTHER" id="PTHR43386:SF1">
    <property type="entry name" value="D,D-DIPEPTIDE TRANSPORT SYSTEM PERMEASE PROTEIN DDPC-RELATED"/>
    <property type="match status" value="1"/>
</dbReference>
<dbReference type="GO" id="GO:0055085">
    <property type="term" value="P:transmembrane transport"/>
    <property type="evidence" value="ECO:0007669"/>
    <property type="project" value="InterPro"/>
</dbReference>
<dbReference type="AlphaFoldDB" id="A0A9D1A2U2"/>
<feature type="transmembrane region" description="Helical" evidence="7">
    <location>
        <begin position="217"/>
        <end position="242"/>
    </location>
</feature>
<dbReference type="Proteomes" id="UP000824250">
    <property type="component" value="Unassembled WGS sequence"/>
</dbReference>
<dbReference type="Pfam" id="PF00528">
    <property type="entry name" value="BPD_transp_1"/>
    <property type="match status" value="1"/>
</dbReference>
<comment type="caution">
    <text evidence="9">The sequence shown here is derived from an EMBL/GenBank/DDBJ whole genome shotgun (WGS) entry which is preliminary data.</text>
</comment>
<evidence type="ECO:0000313" key="10">
    <source>
        <dbReference type="Proteomes" id="UP000824250"/>
    </source>
</evidence>
<dbReference type="SUPFAM" id="SSF161098">
    <property type="entry name" value="MetI-like"/>
    <property type="match status" value="1"/>
</dbReference>
<comment type="subcellular location">
    <subcellularLocation>
        <location evidence="1 7">Cell membrane</location>
        <topology evidence="1 7">Multi-pass membrane protein</topology>
    </subcellularLocation>
</comment>
<keyword evidence="4 7" id="KW-0812">Transmembrane</keyword>
<feature type="transmembrane region" description="Helical" evidence="7">
    <location>
        <begin position="35"/>
        <end position="55"/>
    </location>
</feature>
<feature type="transmembrane region" description="Helical" evidence="7">
    <location>
        <begin position="138"/>
        <end position="156"/>
    </location>
</feature>
<proteinExistence type="inferred from homology"/>
<accession>A0A9D1A2U2</accession>
<organism evidence="9 10">
    <name type="scientific">Candidatus Copromonas faecavium</name>
    <name type="common">nom. illeg.</name>
    <dbReference type="NCBI Taxonomy" id="2840740"/>
    <lineage>
        <taxon>Bacteria</taxon>
        <taxon>Bacillati</taxon>
        <taxon>Bacillota</taxon>
        <taxon>Clostridia</taxon>
        <taxon>Lachnospirales</taxon>
        <taxon>Lachnospiraceae</taxon>
        <taxon>Candidatus Copromonas (nom. illeg.)</taxon>
    </lineage>
</organism>
<gene>
    <name evidence="9" type="ORF">IAB28_02155</name>
</gene>
<comment type="similarity">
    <text evidence="7">Belongs to the binding-protein-dependent transport system permease family.</text>
</comment>
<evidence type="ECO:0000256" key="4">
    <source>
        <dbReference type="ARBA" id="ARBA00022692"/>
    </source>
</evidence>
<feature type="transmembrane region" description="Helical" evidence="7">
    <location>
        <begin position="263"/>
        <end position="284"/>
    </location>
</feature>
<evidence type="ECO:0000256" key="7">
    <source>
        <dbReference type="RuleBase" id="RU363032"/>
    </source>
</evidence>